<dbReference type="Pfam" id="PF00652">
    <property type="entry name" value="Ricin_B_lectin"/>
    <property type="match status" value="1"/>
</dbReference>
<keyword evidence="4" id="KW-1185">Reference proteome</keyword>
<accession>A0ABT4B3B5</accession>
<feature type="domain" description="Ricin B lectin" evidence="2">
    <location>
        <begin position="30"/>
        <end position="173"/>
    </location>
</feature>
<comment type="caution">
    <text evidence="3">The sequence shown here is derived from an EMBL/GenBank/DDBJ whole genome shotgun (WGS) entry which is preliminary data.</text>
</comment>
<dbReference type="CDD" id="cd00161">
    <property type="entry name" value="beta-trefoil_Ricin-like"/>
    <property type="match status" value="1"/>
</dbReference>
<proteinExistence type="predicted"/>
<name>A0ABT4B3B5_9ACTN</name>
<dbReference type="Gene3D" id="2.80.10.50">
    <property type="match status" value="1"/>
</dbReference>
<evidence type="ECO:0000256" key="1">
    <source>
        <dbReference type="SAM" id="SignalP"/>
    </source>
</evidence>
<evidence type="ECO:0000259" key="2">
    <source>
        <dbReference type="SMART" id="SM00458"/>
    </source>
</evidence>
<dbReference type="InterPro" id="IPR035992">
    <property type="entry name" value="Ricin_B-like_lectins"/>
</dbReference>
<keyword evidence="1" id="KW-0732">Signal</keyword>
<reference evidence="3" key="1">
    <citation type="submission" date="2022-11" db="EMBL/GenBank/DDBJ databases">
        <authorList>
            <person name="Somphong A."/>
            <person name="Phongsopitanun W."/>
        </authorList>
    </citation>
    <scope>NUCLEOTIDE SEQUENCE</scope>
    <source>
        <strain evidence="3">Pm04-4</strain>
    </source>
</reference>
<dbReference type="InterPro" id="IPR000772">
    <property type="entry name" value="Ricin_B_lectin"/>
</dbReference>
<dbReference type="SMART" id="SM00458">
    <property type="entry name" value="RICIN"/>
    <property type="match status" value="1"/>
</dbReference>
<evidence type="ECO:0000313" key="4">
    <source>
        <dbReference type="Proteomes" id="UP001151002"/>
    </source>
</evidence>
<dbReference type="SUPFAM" id="SSF50370">
    <property type="entry name" value="Ricin B-like lectins"/>
    <property type="match status" value="1"/>
</dbReference>
<organism evidence="3 4">
    <name type="scientific">Paractinoplanes pyxinae</name>
    <dbReference type="NCBI Taxonomy" id="2997416"/>
    <lineage>
        <taxon>Bacteria</taxon>
        <taxon>Bacillati</taxon>
        <taxon>Actinomycetota</taxon>
        <taxon>Actinomycetes</taxon>
        <taxon>Micromonosporales</taxon>
        <taxon>Micromonosporaceae</taxon>
        <taxon>Paractinoplanes</taxon>
    </lineage>
</organism>
<gene>
    <name evidence="3" type="ORF">OWR29_23515</name>
</gene>
<evidence type="ECO:0000313" key="3">
    <source>
        <dbReference type="EMBL" id="MCY1140976.1"/>
    </source>
</evidence>
<dbReference type="Proteomes" id="UP001151002">
    <property type="component" value="Unassembled WGS sequence"/>
</dbReference>
<dbReference type="EMBL" id="JAPNTZ010000008">
    <property type="protein sequence ID" value="MCY1140976.1"/>
    <property type="molecule type" value="Genomic_DNA"/>
</dbReference>
<feature type="signal peptide" evidence="1">
    <location>
        <begin position="1"/>
        <end position="28"/>
    </location>
</feature>
<dbReference type="RefSeq" id="WP_267565346.1">
    <property type="nucleotide sequence ID" value="NZ_JAPNTZ010000008.1"/>
</dbReference>
<protein>
    <submittedName>
        <fullName evidence="3">RICIN domain-containing protein</fullName>
    </submittedName>
</protein>
<sequence>MRRSMLAGLVSLACAVALLPAAAAQATAGDGIFRIINAVNWALSADGNYEGVNAAFAGPNPSPGNGGPIASQGWRRSYDSDGLLRFRSTVSGSAWALTVNTGVDWVNKPVILMASNSTFPNQKWRALPASNGFVLLQNPYTGKCLGEPAGGSTFTVYVVACNTGDNLQRWKVTDND</sequence>
<dbReference type="PROSITE" id="PS50231">
    <property type="entry name" value="RICIN_B_LECTIN"/>
    <property type="match status" value="1"/>
</dbReference>
<feature type="chain" id="PRO_5045525339" evidence="1">
    <location>
        <begin position="29"/>
        <end position="176"/>
    </location>
</feature>